<dbReference type="Pfam" id="PF00069">
    <property type="entry name" value="Pkinase"/>
    <property type="match status" value="1"/>
</dbReference>
<protein>
    <recommendedName>
        <fullName evidence="9">Protein kinase domain-containing protein</fullName>
    </recommendedName>
</protein>
<keyword evidence="5" id="KW-0067">ATP-binding</keyword>
<dbReference type="InterPro" id="IPR008271">
    <property type="entry name" value="Ser/Thr_kinase_AS"/>
</dbReference>
<evidence type="ECO:0000256" key="2">
    <source>
        <dbReference type="ARBA" id="ARBA00022679"/>
    </source>
</evidence>
<dbReference type="PANTHER" id="PTHR24353">
    <property type="entry name" value="CYCLIC NUCLEOTIDE-DEPENDENT PROTEIN KINASE"/>
    <property type="match status" value="1"/>
</dbReference>
<dbReference type="AlphaFoldDB" id="A0A7S2G338"/>
<evidence type="ECO:0000256" key="5">
    <source>
        <dbReference type="ARBA" id="ARBA00022840"/>
    </source>
</evidence>
<dbReference type="EMBL" id="HBGS01030980">
    <property type="protein sequence ID" value="CAD9430111.1"/>
    <property type="molecule type" value="Transcribed_RNA"/>
</dbReference>
<evidence type="ECO:0000256" key="3">
    <source>
        <dbReference type="ARBA" id="ARBA00022741"/>
    </source>
</evidence>
<dbReference type="GO" id="GO:0004691">
    <property type="term" value="F:cAMP-dependent protein kinase activity"/>
    <property type="evidence" value="ECO:0007669"/>
    <property type="project" value="TreeGrafter"/>
</dbReference>
<evidence type="ECO:0000256" key="1">
    <source>
        <dbReference type="ARBA" id="ARBA00022527"/>
    </source>
</evidence>
<dbReference type="PANTHER" id="PTHR24353:SF37">
    <property type="entry name" value="CAMP-DEPENDENT PROTEIN KINASE CATALYTIC SUBUNIT PRKX"/>
    <property type="match status" value="1"/>
</dbReference>
<evidence type="ECO:0000259" key="6">
    <source>
        <dbReference type="PROSITE" id="PS50011"/>
    </source>
</evidence>
<dbReference type="InterPro" id="IPR000719">
    <property type="entry name" value="Prot_kinase_dom"/>
</dbReference>
<keyword evidence="3" id="KW-0547">Nucleotide-binding</keyword>
<accession>A0A7S2G338</accession>
<sequence>MGTVRVAQLKSEGTWCALKAVRKDYVTKHNDGRHVQNERDLLLELQHPFIVRLFGTFQDSVNIYFVMEFLPGGELYARLKKEKSFSPNVSKFYLSEILVALEYMHTNDVCYRDLKPENVLLDAEGHCKFVDFGFSCRAGAGDPMRTSVGTPAYLSPELLNGKFTGGYLRIVDWWAFGILTYELLSGKTPFSKNNQESPYSIYLRVLKGKIPFNKSFPKQARSLVKMLLQSSINERLVDPQGIRTHAWFEDMRFDEVSQRRLKPPFSPNLSSAGDWKYFDRFPGDDAPLTDDVRSRSITSNAIDESLFSDF</sequence>
<dbReference type="SMART" id="SM00220">
    <property type="entry name" value="S_TKc"/>
    <property type="match status" value="1"/>
</dbReference>
<dbReference type="GO" id="GO:0005952">
    <property type="term" value="C:cAMP-dependent protein kinase complex"/>
    <property type="evidence" value="ECO:0007669"/>
    <property type="project" value="TreeGrafter"/>
</dbReference>
<dbReference type="PROSITE" id="PS00108">
    <property type="entry name" value="PROTEIN_KINASE_ST"/>
    <property type="match status" value="1"/>
</dbReference>
<keyword evidence="4" id="KW-0418">Kinase</keyword>
<keyword evidence="1" id="KW-0723">Serine/threonine-protein kinase</keyword>
<feature type="domain" description="Protein kinase" evidence="6">
    <location>
        <begin position="1"/>
        <end position="248"/>
    </location>
</feature>
<evidence type="ECO:0000256" key="4">
    <source>
        <dbReference type="ARBA" id="ARBA00022777"/>
    </source>
</evidence>
<name>A0A7S2G338_9STRA</name>
<keyword evidence="2" id="KW-0808">Transferase</keyword>
<proteinExistence type="predicted"/>
<dbReference type="PROSITE" id="PS50011">
    <property type="entry name" value="PROTEIN_KINASE_DOM"/>
    <property type="match status" value="1"/>
</dbReference>
<evidence type="ECO:0000259" key="7">
    <source>
        <dbReference type="PROSITE" id="PS51285"/>
    </source>
</evidence>
<dbReference type="InterPro" id="IPR000961">
    <property type="entry name" value="AGC-kinase_C"/>
</dbReference>
<dbReference type="SUPFAM" id="SSF56112">
    <property type="entry name" value="Protein kinase-like (PK-like)"/>
    <property type="match status" value="1"/>
</dbReference>
<feature type="domain" description="AGC-kinase C-terminal" evidence="7">
    <location>
        <begin position="249"/>
        <end position="310"/>
    </location>
</feature>
<dbReference type="Gene3D" id="3.30.200.20">
    <property type="entry name" value="Phosphorylase Kinase, domain 1"/>
    <property type="match status" value="1"/>
</dbReference>
<evidence type="ECO:0000313" key="8">
    <source>
        <dbReference type="EMBL" id="CAD9430111.1"/>
    </source>
</evidence>
<dbReference type="PROSITE" id="PS51285">
    <property type="entry name" value="AGC_KINASE_CTER"/>
    <property type="match status" value="1"/>
</dbReference>
<gene>
    <name evidence="8" type="ORF">DSPE1174_LOCUS15812</name>
</gene>
<dbReference type="Gene3D" id="1.10.510.10">
    <property type="entry name" value="Transferase(Phosphotransferase) domain 1"/>
    <property type="match status" value="1"/>
</dbReference>
<dbReference type="InterPro" id="IPR011009">
    <property type="entry name" value="Kinase-like_dom_sf"/>
</dbReference>
<evidence type="ECO:0008006" key="9">
    <source>
        <dbReference type="Google" id="ProtNLM"/>
    </source>
</evidence>
<dbReference type="GO" id="GO:0005524">
    <property type="term" value="F:ATP binding"/>
    <property type="evidence" value="ECO:0007669"/>
    <property type="project" value="UniProtKB-KW"/>
</dbReference>
<reference evidence="8" key="1">
    <citation type="submission" date="2021-01" db="EMBL/GenBank/DDBJ databases">
        <authorList>
            <person name="Corre E."/>
            <person name="Pelletier E."/>
            <person name="Niang G."/>
            <person name="Scheremetjew M."/>
            <person name="Finn R."/>
            <person name="Kale V."/>
            <person name="Holt S."/>
            <person name="Cochrane G."/>
            <person name="Meng A."/>
            <person name="Brown T."/>
            <person name="Cohen L."/>
        </authorList>
    </citation>
    <scope>NUCLEOTIDE SEQUENCE</scope>
    <source>
        <strain evidence="8">CCMP1381</strain>
    </source>
</reference>
<organism evidence="8">
    <name type="scientific">Octactis speculum</name>
    <dbReference type="NCBI Taxonomy" id="3111310"/>
    <lineage>
        <taxon>Eukaryota</taxon>
        <taxon>Sar</taxon>
        <taxon>Stramenopiles</taxon>
        <taxon>Ochrophyta</taxon>
        <taxon>Dictyochophyceae</taxon>
        <taxon>Dictyochales</taxon>
        <taxon>Dictyochaceae</taxon>
        <taxon>Octactis</taxon>
    </lineage>
</organism>